<accession>A0ABQ9HI97</accession>
<dbReference type="EMBL" id="JARBHB010000005">
    <property type="protein sequence ID" value="KAJ8883945.1"/>
    <property type="molecule type" value="Genomic_DNA"/>
</dbReference>
<proteinExistence type="predicted"/>
<protein>
    <recommendedName>
        <fullName evidence="3">DDE Tnp4 domain-containing protein</fullName>
    </recommendedName>
</protein>
<evidence type="ECO:0008006" key="3">
    <source>
        <dbReference type="Google" id="ProtNLM"/>
    </source>
</evidence>
<keyword evidence="2" id="KW-1185">Reference proteome</keyword>
<organism evidence="1 2">
    <name type="scientific">Dryococelus australis</name>
    <dbReference type="NCBI Taxonomy" id="614101"/>
    <lineage>
        <taxon>Eukaryota</taxon>
        <taxon>Metazoa</taxon>
        <taxon>Ecdysozoa</taxon>
        <taxon>Arthropoda</taxon>
        <taxon>Hexapoda</taxon>
        <taxon>Insecta</taxon>
        <taxon>Pterygota</taxon>
        <taxon>Neoptera</taxon>
        <taxon>Polyneoptera</taxon>
        <taxon>Phasmatodea</taxon>
        <taxon>Verophasmatodea</taxon>
        <taxon>Anareolatae</taxon>
        <taxon>Phasmatidae</taxon>
        <taxon>Eurycanthinae</taxon>
        <taxon>Dryococelus</taxon>
    </lineage>
</organism>
<comment type="caution">
    <text evidence="1">The sequence shown here is derived from an EMBL/GenBank/DDBJ whole genome shotgun (WGS) entry which is preliminary data.</text>
</comment>
<evidence type="ECO:0000313" key="1">
    <source>
        <dbReference type="EMBL" id="KAJ8883945.1"/>
    </source>
</evidence>
<gene>
    <name evidence="1" type="ORF">PR048_015801</name>
</gene>
<evidence type="ECO:0000313" key="2">
    <source>
        <dbReference type="Proteomes" id="UP001159363"/>
    </source>
</evidence>
<name>A0ABQ9HI97_9NEOP</name>
<sequence length="368" mass="42301">MNYLAEVGSSGLQDPEFESRLSHGSVCYCMCHFKIRHDRLHWVHPINERRERVGLFNTLFEKLRNDENKFFNYFRMSIASYDVIHIRLKDVLQRQNTKMRNCIQPVEMLAVAYLASGRTFNDIHYTYRIGVFTARKIVRDVCKAIWLVMRSECISTLTKELWESTSCDFETIANFPYCLGAVDGKHIRITCPCGSGSTYFNYKDYYSVVLMEDCDSSIFKKYSLWKSIETDSQQLPEEKCLAGTESRKEPCFFVRDEVFGLPTFIENFWWNSSHTGKKSAKLPTVISLGSNVRPDFAVDIANACIVLHNFVREKDGYLVEDTTAITGLEEVLQENVTRGGLSVNTVGNILSKYFLPSVGAVPWQMSKM</sequence>
<dbReference type="Proteomes" id="UP001159363">
    <property type="component" value="Chromosome 4"/>
</dbReference>
<reference evidence="1 2" key="1">
    <citation type="submission" date="2023-02" db="EMBL/GenBank/DDBJ databases">
        <title>LHISI_Scaffold_Assembly.</title>
        <authorList>
            <person name="Stuart O.P."/>
            <person name="Cleave R."/>
            <person name="Magrath M.J.L."/>
            <person name="Mikheyev A.S."/>
        </authorList>
    </citation>
    <scope>NUCLEOTIDE SEQUENCE [LARGE SCALE GENOMIC DNA]</scope>
    <source>
        <strain evidence="1">Daus_M_001</strain>
        <tissue evidence="1">Leg muscle</tissue>
    </source>
</reference>